<dbReference type="GO" id="GO:0005783">
    <property type="term" value="C:endoplasmic reticulum"/>
    <property type="evidence" value="ECO:0000318"/>
    <property type="project" value="GO_Central"/>
</dbReference>
<evidence type="ECO:0000313" key="12">
    <source>
        <dbReference type="Proteomes" id="UP000006906"/>
    </source>
</evidence>
<evidence type="ECO:0000256" key="6">
    <source>
        <dbReference type="ARBA" id="ARBA00022989"/>
    </source>
</evidence>
<feature type="transmembrane region" description="Helical" evidence="10">
    <location>
        <begin position="377"/>
        <end position="395"/>
    </location>
</feature>
<dbReference type="PANTHER" id="PTHR15959">
    <property type="entry name" value="SYNTAXIN-18"/>
    <property type="match status" value="1"/>
</dbReference>
<dbReference type="EMBL" id="CM008978">
    <property type="protein sequence ID" value="PNW70235.1"/>
    <property type="molecule type" value="Genomic_DNA"/>
</dbReference>
<gene>
    <name evidence="11" type="ORF">CHLRE_17g711450v5</name>
</gene>
<dbReference type="Gramene" id="PNW70235">
    <property type="protein sequence ID" value="PNW70235"/>
    <property type="gene ID" value="CHLRE_17g711450v5"/>
</dbReference>
<dbReference type="GeneID" id="5725978"/>
<keyword evidence="7" id="KW-0175">Coiled coil</keyword>
<dbReference type="OrthoDB" id="342981at2759"/>
<accession>A0A2K3CPN1</accession>
<keyword evidence="6 10" id="KW-1133">Transmembrane helix</keyword>
<evidence type="ECO:0000256" key="5">
    <source>
        <dbReference type="ARBA" id="ARBA00022927"/>
    </source>
</evidence>
<keyword evidence="12" id="KW-1185">Reference proteome</keyword>
<comment type="subcellular location">
    <subcellularLocation>
        <location evidence="1">Membrane</location>
        <topology evidence="1">Single-pass type IV membrane protein</topology>
    </subcellularLocation>
</comment>
<evidence type="ECO:0000256" key="3">
    <source>
        <dbReference type="ARBA" id="ARBA00022448"/>
    </source>
</evidence>
<keyword evidence="8 10" id="KW-0472">Membrane</keyword>
<organism evidence="11 12">
    <name type="scientific">Chlamydomonas reinhardtii</name>
    <name type="common">Chlamydomonas smithii</name>
    <dbReference type="NCBI Taxonomy" id="3055"/>
    <lineage>
        <taxon>Eukaryota</taxon>
        <taxon>Viridiplantae</taxon>
        <taxon>Chlorophyta</taxon>
        <taxon>core chlorophytes</taxon>
        <taxon>Chlorophyceae</taxon>
        <taxon>CS clade</taxon>
        <taxon>Chlamydomonadales</taxon>
        <taxon>Chlamydomonadaceae</taxon>
        <taxon>Chlamydomonas</taxon>
    </lineage>
</organism>
<keyword evidence="5" id="KW-0653">Protein transport</keyword>
<evidence type="ECO:0008006" key="13">
    <source>
        <dbReference type="Google" id="ProtNLM"/>
    </source>
</evidence>
<dbReference type="AlphaFoldDB" id="A0A2K3CPN1"/>
<dbReference type="FunCoup" id="A0A2K3CPN1">
    <property type="interactions" value="1515"/>
</dbReference>
<name>A0A2K3CPN1_CHLRE</name>
<comment type="similarity">
    <text evidence="2">Belongs to the syntaxin family.</text>
</comment>
<dbReference type="Proteomes" id="UP000006906">
    <property type="component" value="Chromosome 17"/>
</dbReference>
<dbReference type="Gene3D" id="1.20.5.110">
    <property type="match status" value="1"/>
</dbReference>
<keyword evidence="4 10" id="KW-0812">Transmembrane</keyword>
<evidence type="ECO:0000256" key="4">
    <source>
        <dbReference type="ARBA" id="ARBA00022692"/>
    </source>
</evidence>
<dbReference type="RefSeq" id="XP_042914546.1">
    <property type="nucleotide sequence ID" value="XM_043072087.1"/>
</dbReference>
<protein>
    <recommendedName>
        <fullName evidence="13">t-SNARE coiled-coil homology domain-containing protein</fullName>
    </recommendedName>
</protein>
<dbReference type="GO" id="GO:0015031">
    <property type="term" value="P:protein transport"/>
    <property type="evidence" value="ECO:0007669"/>
    <property type="project" value="UniProtKB-KW"/>
</dbReference>
<dbReference type="GO" id="GO:0006890">
    <property type="term" value="P:retrograde vesicle-mediated transport, Golgi to endoplasmic reticulum"/>
    <property type="evidence" value="ECO:0000318"/>
    <property type="project" value="GO_Central"/>
</dbReference>
<evidence type="ECO:0000256" key="7">
    <source>
        <dbReference type="ARBA" id="ARBA00023054"/>
    </source>
</evidence>
<dbReference type="ExpressionAtlas" id="A0A2K3CPN1">
    <property type="expression patterns" value="baseline and differential"/>
</dbReference>
<dbReference type="PaxDb" id="3055-EDO98116"/>
<dbReference type="KEGG" id="cre:CHLRE_17g711450v5"/>
<reference evidence="11 12" key="1">
    <citation type="journal article" date="2007" name="Science">
        <title>The Chlamydomonas genome reveals the evolution of key animal and plant functions.</title>
        <authorList>
            <person name="Merchant S.S."/>
            <person name="Prochnik S.E."/>
            <person name="Vallon O."/>
            <person name="Harris E.H."/>
            <person name="Karpowicz S.J."/>
            <person name="Witman G.B."/>
            <person name="Terry A."/>
            <person name="Salamov A."/>
            <person name="Fritz-Laylin L.K."/>
            <person name="Marechal-Drouard L."/>
            <person name="Marshall W.F."/>
            <person name="Qu L.H."/>
            <person name="Nelson D.R."/>
            <person name="Sanderfoot A.A."/>
            <person name="Spalding M.H."/>
            <person name="Kapitonov V.V."/>
            <person name="Ren Q."/>
            <person name="Ferris P."/>
            <person name="Lindquist E."/>
            <person name="Shapiro H."/>
            <person name="Lucas S.M."/>
            <person name="Grimwood J."/>
            <person name="Schmutz J."/>
            <person name="Cardol P."/>
            <person name="Cerutti H."/>
            <person name="Chanfreau G."/>
            <person name="Chen C.L."/>
            <person name="Cognat V."/>
            <person name="Croft M.T."/>
            <person name="Dent R."/>
            <person name="Dutcher S."/>
            <person name="Fernandez E."/>
            <person name="Fukuzawa H."/>
            <person name="Gonzalez-Ballester D."/>
            <person name="Gonzalez-Halphen D."/>
            <person name="Hallmann A."/>
            <person name="Hanikenne M."/>
            <person name="Hippler M."/>
            <person name="Inwood W."/>
            <person name="Jabbari K."/>
            <person name="Kalanon M."/>
            <person name="Kuras R."/>
            <person name="Lefebvre P.A."/>
            <person name="Lemaire S.D."/>
            <person name="Lobanov A.V."/>
            <person name="Lohr M."/>
            <person name="Manuell A."/>
            <person name="Meier I."/>
            <person name="Mets L."/>
            <person name="Mittag M."/>
            <person name="Mittelmeier T."/>
            <person name="Moroney J.V."/>
            <person name="Moseley J."/>
            <person name="Napoli C."/>
            <person name="Nedelcu A.M."/>
            <person name="Niyogi K."/>
            <person name="Novoselov S.V."/>
            <person name="Paulsen I.T."/>
            <person name="Pazour G."/>
            <person name="Purton S."/>
            <person name="Ral J.P."/>
            <person name="Riano-Pachon D.M."/>
            <person name="Riekhof W."/>
            <person name="Rymarquis L."/>
            <person name="Schroda M."/>
            <person name="Stern D."/>
            <person name="Umen J."/>
            <person name="Willows R."/>
            <person name="Wilson N."/>
            <person name="Zimmer S.L."/>
            <person name="Allmer J."/>
            <person name="Balk J."/>
            <person name="Bisova K."/>
            <person name="Chen C.J."/>
            <person name="Elias M."/>
            <person name="Gendler K."/>
            <person name="Hauser C."/>
            <person name="Lamb M.R."/>
            <person name="Ledford H."/>
            <person name="Long J.C."/>
            <person name="Minagawa J."/>
            <person name="Page M.D."/>
            <person name="Pan J."/>
            <person name="Pootakham W."/>
            <person name="Roje S."/>
            <person name="Rose A."/>
            <person name="Stahlberg E."/>
            <person name="Terauchi A.M."/>
            <person name="Yang P."/>
            <person name="Ball S."/>
            <person name="Bowler C."/>
            <person name="Dieckmann C.L."/>
            <person name="Gladyshev V.N."/>
            <person name="Green P."/>
            <person name="Jorgensen R."/>
            <person name="Mayfield S."/>
            <person name="Mueller-Roeber B."/>
            <person name="Rajamani S."/>
            <person name="Sayre R.T."/>
            <person name="Brokstein P."/>
            <person name="Dubchak I."/>
            <person name="Goodstein D."/>
            <person name="Hornick L."/>
            <person name="Huang Y.W."/>
            <person name="Jhaveri J."/>
            <person name="Luo Y."/>
            <person name="Martinez D."/>
            <person name="Ngau W.C."/>
            <person name="Otillar B."/>
            <person name="Poliakov A."/>
            <person name="Porter A."/>
            <person name="Szajkowski L."/>
            <person name="Werner G."/>
            <person name="Zhou K."/>
            <person name="Grigoriev I.V."/>
            <person name="Rokhsar D.S."/>
            <person name="Grossman A.R."/>
        </authorList>
    </citation>
    <scope>NUCLEOTIDE SEQUENCE [LARGE SCALE GENOMIC DNA]</scope>
    <source>
        <strain evidence="12">CC-503</strain>
    </source>
</reference>
<evidence type="ECO:0000256" key="8">
    <source>
        <dbReference type="ARBA" id="ARBA00023136"/>
    </source>
</evidence>
<evidence type="ECO:0000256" key="1">
    <source>
        <dbReference type="ARBA" id="ARBA00004211"/>
    </source>
</evidence>
<evidence type="ECO:0000256" key="2">
    <source>
        <dbReference type="ARBA" id="ARBA00009063"/>
    </source>
</evidence>
<dbReference type="GO" id="GO:0031201">
    <property type="term" value="C:SNARE complex"/>
    <property type="evidence" value="ECO:0000318"/>
    <property type="project" value="GO_Central"/>
</dbReference>
<dbReference type="STRING" id="3055.A0A2K3CPN1"/>
<evidence type="ECO:0000313" key="11">
    <source>
        <dbReference type="EMBL" id="PNW70235.1"/>
    </source>
</evidence>
<dbReference type="InParanoid" id="A0A2K3CPN1"/>
<feature type="compositionally biased region" description="Gly residues" evidence="9">
    <location>
        <begin position="258"/>
        <end position="284"/>
    </location>
</feature>
<sequence length="397" mass="40158">MTDRTQDLAAAADRFLATASLPPEQTRKLREAIILGRSRASSGPTGSFAVAAKGVEDSIRTLGDSIRSMQRDYAKEAGALATPDPAKDAAEAQVAAFVKRVGGYIDRLKEAVAAAQKGKQGLAAAGGGGGEGPQQRANEQSVAHMTGVVLILAERLHRSAVAFDRLRAARYQALLDRRGPGMLPVPPAASAATAAVLAAAAATGSAASTSGRGTAKLNGDGGPRGYGPVASARAAALAVARSGWQHLVGGAGGGSSGGLAGSAAGGKGAGGPGPGPGAADGVDGGAEAWTAGQAQEVEQENKALLERLTATRNAAFSVEQSVRDVAALNQMFSTAVLAQAETIESIYMAAVEATHNITRGNESLTKTVAINRSSSRYILVLLLVATACLLFFDWFNS</sequence>
<evidence type="ECO:0000256" key="10">
    <source>
        <dbReference type="SAM" id="Phobius"/>
    </source>
</evidence>
<dbReference type="SUPFAM" id="SSF58038">
    <property type="entry name" value="SNARE fusion complex"/>
    <property type="match status" value="1"/>
</dbReference>
<keyword evidence="3" id="KW-0813">Transport</keyword>
<proteinExistence type="inferred from homology"/>
<evidence type="ECO:0000256" key="9">
    <source>
        <dbReference type="SAM" id="MobiDB-lite"/>
    </source>
</evidence>
<feature type="region of interest" description="Disordered" evidence="9">
    <location>
        <begin position="258"/>
        <end position="285"/>
    </location>
</feature>
<dbReference type="PANTHER" id="PTHR15959:SF0">
    <property type="entry name" value="SYNTAXIN-18"/>
    <property type="match status" value="1"/>
</dbReference>